<reference evidence="1 2" key="1">
    <citation type="journal article" date="2018" name="New Phytol.">
        <title>Phylogenomics of Endogonaceae and evolution of mycorrhizas within Mucoromycota.</title>
        <authorList>
            <person name="Chang Y."/>
            <person name="Desiro A."/>
            <person name="Na H."/>
            <person name="Sandor L."/>
            <person name="Lipzen A."/>
            <person name="Clum A."/>
            <person name="Barry K."/>
            <person name="Grigoriev I.V."/>
            <person name="Martin F.M."/>
            <person name="Stajich J.E."/>
            <person name="Smith M.E."/>
            <person name="Bonito G."/>
            <person name="Spatafora J.W."/>
        </authorList>
    </citation>
    <scope>NUCLEOTIDE SEQUENCE [LARGE SCALE GENOMIC DNA]</scope>
    <source>
        <strain evidence="1 2">GMNB39</strain>
    </source>
</reference>
<keyword evidence="2" id="KW-1185">Reference proteome</keyword>
<dbReference type="EMBL" id="RBNI01020539">
    <property type="protein sequence ID" value="RUO96580.1"/>
    <property type="molecule type" value="Genomic_DNA"/>
</dbReference>
<dbReference type="Proteomes" id="UP000268093">
    <property type="component" value="Unassembled WGS sequence"/>
</dbReference>
<name>A0A433A1L0_9FUNG</name>
<dbReference type="OrthoDB" id="2443848at2759"/>
<gene>
    <name evidence="1" type="ORF">BC936DRAFT_141799</name>
</gene>
<evidence type="ECO:0000313" key="2">
    <source>
        <dbReference type="Proteomes" id="UP000268093"/>
    </source>
</evidence>
<protein>
    <submittedName>
        <fullName evidence="1">Uncharacterized protein</fullName>
    </submittedName>
</protein>
<organism evidence="1 2">
    <name type="scientific">Jimgerdemannia flammicorona</name>
    <dbReference type="NCBI Taxonomy" id="994334"/>
    <lineage>
        <taxon>Eukaryota</taxon>
        <taxon>Fungi</taxon>
        <taxon>Fungi incertae sedis</taxon>
        <taxon>Mucoromycota</taxon>
        <taxon>Mucoromycotina</taxon>
        <taxon>Endogonomycetes</taxon>
        <taxon>Endogonales</taxon>
        <taxon>Endogonaceae</taxon>
        <taxon>Jimgerdemannia</taxon>
    </lineage>
</organism>
<proteinExistence type="predicted"/>
<comment type="caution">
    <text evidence="1">The sequence shown here is derived from an EMBL/GenBank/DDBJ whole genome shotgun (WGS) entry which is preliminary data.</text>
</comment>
<evidence type="ECO:0000313" key="1">
    <source>
        <dbReference type="EMBL" id="RUO96580.1"/>
    </source>
</evidence>
<sequence length="99" mass="11398">MDEHRVDKLQVVGMLHFGLNAQLVRMWRAGSSVLIFKKEELWTLPEEFSPTGFGDLLKFLGVVWQMRGIMWSDAKIIGDINNHDNDESHSGRIKAKFAR</sequence>
<accession>A0A433A1L0</accession>
<dbReference type="AlphaFoldDB" id="A0A433A1L0"/>